<keyword evidence="1" id="KW-0614">Plasmid</keyword>
<reference evidence="1" key="1">
    <citation type="submission" date="2015-06" db="EMBL/GenBank/DDBJ databases">
        <title>Complete cryptic plasmid (pTP33) assembly of Yersinia pestis biovar Medievalis strain I-2638.</title>
        <authorList>
            <person name="Afanas'ev M.V."/>
            <person name="Tokmakova E.G."/>
            <person name="Polovinkina V.S."/>
            <person name="Sidorova E.A."/>
            <person name="Sinkov V.V."/>
            <person name="Balakhonov S.V."/>
        </authorList>
    </citation>
    <scope>NUCLEOTIDE SEQUENCE</scope>
    <source>
        <strain evidence="1">I-2638</strain>
        <plasmid evidence="1">pTP33</plasmid>
    </source>
</reference>
<organism evidence="1">
    <name type="scientific">Yersinia pestis</name>
    <dbReference type="NCBI Taxonomy" id="632"/>
    <lineage>
        <taxon>Bacteria</taxon>
        <taxon>Pseudomonadati</taxon>
        <taxon>Pseudomonadota</taxon>
        <taxon>Gammaproteobacteria</taxon>
        <taxon>Enterobacterales</taxon>
        <taxon>Yersiniaceae</taxon>
        <taxon>Yersinia</taxon>
    </lineage>
</organism>
<sequence length="221" mass="24966">MSDKPEDLLIWQYRGKPKARQTVGLFFRESKEAWRSAQAVGEMLNIDTATGYALDLVGRHVGLSRTLRAFVPKEYFGWAGIEAALGFGAGTFYREGEPLKESSRLDDDDYRFLLRARMLKNTQRPTLEGIDASIKQLLGDSAFVIDSYDMTMNIVVPEMQLNSLRLHAVLNLDILVRPVGVWFKLIVISSDHPFGWANVSQTFGFNEGKFTRLINADNQEA</sequence>
<name>A0A0K1H0L2_YERPE</name>
<dbReference type="EMBL" id="KT020860">
    <property type="protein sequence ID" value="AKT73175.1"/>
    <property type="molecule type" value="Genomic_DNA"/>
</dbReference>
<dbReference type="Pfam" id="PF11041">
    <property type="entry name" value="Phage_Wedge1"/>
    <property type="match status" value="1"/>
</dbReference>
<dbReference type="RefSeq" id="WP_016257163.1">
    <property type="nucleotide sequence ID" value="NZ_CP045152.1"/>
</dbReference>
<geneLocation type="plasmid" evidence="1">
    <name>pTP33</name>
</geneLocation>
<accession>A0A5P8YMC2</accession>
<dbReference type="AlphaFoldDB" id="A0A0K1H0L2"/>
<evidence type="ECO:0000313" key="1">
    <source>
        <dbReference type="EMBL" id="AKT73175.1"/>
    </source>
</evidence>
<accession>A0A0K1H0L2</accession>
<proteinExistence type="predicted"/>
<protein>
    <submittedName>
        <fullName evidence="1">Phage-related protein</fullName>
    </submittedName>
</protein>
<dbReference type="InterPro" id="IPR021283">
    <property type="entry name" value="Phage_Wedge1"/>
</dbReference>